<dbReference type="HOGENOM" id="CLU_191469_0_1_7"/>
<evidence type="ECO:0000313" key="3">
    <source>
        <dbReference type="Proteomes" id="UP000002222"/>
    </source>
</evidence>
<dbReference type="Pfam" id="PF13179">
    <property type="entry name" value="DUF4006"/>
    <property type="match status" value="1"/>
</dbReference>
<reference evidence="3" key="1">
    <citation type="submission" date="2009-11" db="EMBL/GenBank/DDBJ databases">
        <title>The complete genome of Sulfurospirillum deleyianum DSM 6946.</title>
        <authorList>
            <consortium name="US DOE Joint Genome Institute (JGI-PGF)"/>
            <person name="Lucas S."/>
            <person name="Copeland A."/>
            <person name="Lapidus A."/>
            <person name="Glavina del Rio T."/>
            <person name="Dalin E."/>
            <person name="Tice H."/>
            <person name="Bruce D."/>
            <person name="Goodwin L."/>
            <person name="Pitluck S."/>
            <person name="Kyrpides N."/>
            <person name="Mavromatis K."/>
            <person name="Ivanova N."/>
            <person name="Ovchinnikova G."/>
            <person name="Munk A.C."/>
            <person name="Lu M."/>
            <person name="Brettin T."/>
            <person name="Detter J.C."/>
            <person name="Han C."/>
            <person name="Tapia R."/>
            <person name="Larimer F."/>
            <person name="Land M."/>
            <person name="Hauser L."/>
            <person name="Markowitz V."/>
            <person name="Cheng J.F."/>
            <person name="Hugenholtz P."/>
            <person name="Woyke T."/>
            <person name="Wu D."/>
            <person name="Aumann P."/>
            <person name="Schneider S."/>
            <person name="Lang E."/>
            <person name="Spring S."/>
            <person name="Klenk H.P."/>
            <person name="Eisen J.A."/>
        </authorList>
    </citation>
    <scope>NUCLEOTIDE SEQUENCE [LARGE SCALE GENOMIC DNA]</scope>
    <source>
        <strain evidence="3">ATCC 51133 / DSM 6946 / 5175</strain>
    </source>
</reference>
<dbReference type="AlphaFoldDB" id="D1B4B0"/>
<keyword evidence="1" id="KW-1133">Transmembrane helix</keyword>
<keyword evidence="1" id="KW-0812">Transmembrane</keyword>
<feature type="transmembrane region" description="Helical" evidence="1">
    <location>
        <begin position="14"/>
        <end position="36"/>
    </location>
</feature>
<evidence type="ECO:0000256" key="1">
    <source>
        <dbReference type="SAM" id="Phobius"/>
    </source>
</evidence>
<keyword evidence="3" id="KW-1185">Reference proteome</keyword>
<dbReference type="RefSeq" id="WP_012857678.1">
    <property type="nucleotide sequence ID" value="NC_013512.1"/>
</dbReference>
<dbReference type="OrthoDB" id="5373107at2"/>
<keyword evidence="1" id="KW-0472">Membrane</keyword>
<dbReference type="eggNOG" id="ENOG50319CK">
    <property type="taxonomic scope" value="Bacteria"/>
</dbReference>
<proteinExistence type="predicted"/>
<dbReference type="EMBL" id="CP001816">
    <property type="protein sequence ID" value="ACZ12930.1"/>
    <property type="molecule type" value="Genomic_DNA"/>
</dbReference>
<dbReference type="STRING" id="525898.Sdel_1915"/>
<dbReference type="Proteomes" id="UP000002222">
    <property type="component" value="Chromosome"/>
</dbReference>
<evidence type="ECO:0000313" key="2">
    <source>
        <dbReference type="EMBL" id="ACZ12930.1"/>
    </source>
</evidence>
<dbReference type="InterPro" id="IPR025065">
    <property type="entry name" value="DUF4006"/>
</dbReference>
<dbReference type="KEGG" id="sdl:Sdel_1915"/>
<accession>D1B4B0</accession>
<organism evidence="2 3">
    <name type="scientific">Sulfurospirillum deleyianum (strain ATCC 51133 / DSM 6946 / 5175)</name>
    <dbReference type="NCBI Taxonomy" id="525898"/>
    <lineage>
        <taxon>Bacteria</taxon>
        <taxon>Pseudomonadati</taxon>
        <taxon>Campylobacterota</taxon>
        <taxon>Epsilonproteobacteria</taxon>
        <taxon>Campylobacterales</taxon>
        <taxon>Sulfurospirillaceae</taxon>
        <taxon>Sulfurospirillum</taxon>
    </lineage>
</organism>
<name>D1B4B0_SULD5</name>
<reference evidence="2 3" key="2">
    <citation type="journal article" date="2010" name="Stand. Genomic Sci.">
        <title>Complete genome sequence of Sulfurospirillum deleyianum type strain (5175).</title>
        <authorList>
            <person name="Sikorski J."/>
            <person name="Lapidus A."/>
            <person name="Copeland A."/>
            <person name="Glavina Del Rio T."/>
            <person name="Nolan M."/>
            <person name="Lucas S."/>
            <person name="Chen F."/>
            <person name="Tice H."/>
            <person name="Cheng J.F."/>
            <person name="Saunders E."/>
            <person name="Bruce D."/>
            <person name="Goodwin L."/>
            <person name="Pitluck S."/>
            <person name="Ovchinnikova G."/>
            <person name="Pati A."/>
            <person name="Ivanova N."/>
            <person name="Mavromatis K."/>
            <person name="Chen A."/>
            <person name="Palaniappan K."/>
            <person name="Chain P."/>
            <person name="Land M."/>
            <person name="Hauser L."/>
            <person name="Chang Y.J."/>
            <person name="Jeffries C.D."/>
            <person name="Brettin T."/>
            <person name="Detter J.C."/>
            <person name="Han C."/>
            <person name="Rohde M."/>
            <person name="Lang E."/>
            <person name="Spring S."/>
            <person name="Goker M."/>
            <person name="Bristow J."/>
            <person name="Eisen J.A."/>
            <person name="Markowitz V."/>
            <person name="Hugenholtz P."/>
            <person name="Kyrpides N.C."/>
            <person name="Klenk H.P."/>
        </authorList>
    </citation>
    <scope>NUCLEOTIDE SEQUENCE [LARGE SCALE GENOMIC DNA]</scope>
    <source>
        <strain evidence="3">ATCC 51133 / DSM 6946 / 5175</strain>
    </source>
</reference>
<sequence length="75" mass="8060" precursor="true">MENTNRNIFGLNGITGMLIATVLLLSILAGLTIWGISAQQVVADKPYKLTDPQAIKMRDTQNATQKVIETSGGSK</sequence>
<gene>
    <name evidence="2" type="ordered locus">Sdel_1915</name>
</gene>
<protein>
    <submittedName>
        <fullName evidence="2">N-methylation</fullName>
    </submittedName>
</protein>